<sequence length="96" mass="10787">MEEKITSMLEHMAKSQHKLADILEAKRFIVAHMAEMVGQIPDKDPSFGDINPLMEHSLDVAKGIATYLNNLADLEDALVDNITPIMNMMKETPSYE</sequence>
<dbReference type="RefSeq" id="WP_167068091.1">
    <property type="nucleotide sequence ID" value="NZ_JAAOZR010000094.1"/>
</dbReference>
<gene>
    <name evidence="1" type="ORF">J2Z65_006239</name>
</gene>
<dbReference type="EMBL" id="JAGGKV010000027">
    <property type="protein sequence ID" value="MBP1966978.1"/>
    <property type="molecule type" value="Genomic_DNA"/>
</dbReference>
<keyword evidence="2" id="KW-1185">Reference proteome</keyword>
<evidence type="ECO:0008006" key="3">
    <source>
        <dbReference type="Google" id="ProtNLM"/>
    </source>
</evidence>
<accession>A0ABS4I7U2</accession>
<dbReference type="Proteomes" id="UP001519344">
    <property type="component" value="Unassembled WGS sequence"/>
</dbReference>
<protein>
    <recommendedName>
        <fullName evidence="3">Nucleoside-diphosphate sugar epimerase</fullName>
    </recommendedName>
</protein>
<reference evidence="1 2" key="1">
    <citation type="submission" date="2021-03" db="EMBL/GenBank/DDBJ databases">
        <title>Genomic Encyclopedia of Type Strains, Phase IV (KMG-IV): sequencing the most valuable type-strain genomes for metagenomic binning, comparative biology and taxonomic classification.</title>
        <authorList>
            <person name="Goeker M."/>
        </authorList>
    </citation>
    <scope>NUCLEOTIDE SEQUENCE [LARGE SCALE GENOMIC DNA]</scope>
    <source>
        <strain evidence="1 2">DSM 24950</strain>
    </source>
</reference>
<evidence type="ECO:0000313" key="2">
    <source>
        <dbReference type="Proteomes" id="UP001519344"/>
    </source>
</evidence>
<name>A0ABS4I7U2_9BACL</name>
<proteinExistence type="predicted"/>
<organism evidence="1 2">
    <name type="scientific">Paenibacillus aceris</name>
    <dbReference type="NCBI Taxonomy" id="869555"/>
    <lineage>
        <taxon>Bacteria</taxon>
        <taxon>Bacillati</taxon>
        <taxon>Bacillota</taxon>
        <taxon>Bacilli</taxon>
        <taxon>Bacillales</taxon>
        <taxon>Paenibacillaceae</taxon>
        <taxon>Paenibacillus</taxon>
    </lineage>
</organism>
<comment type="caution">
    <text evidence="1">The sequence shown here is derived from an EMBL/GenBank/DDBJ whole genome shotgun (WGS) entry which is preliminary data.</text>
</comment>
<evidence type="ECO:0000313" key="1">
    <source>
        <dbReference type="EMBL" id="MBP1966978.1"/>
    </source>
</evidence>